<proteinExistence type="predicted"/>
<name>A0A2G2Z617_CAPAN</name>
<dbReference type="STRING" id="4072.A0A2G2Z617"/>
<evidence type="ECO:0000313" key="2">
    <source>
        <dbReference type="Proteomes" id="UP000222542"/>
    </source>
</evidence>
<comment type="caution">
    <text evidence="1">The sequence shown here is derived from an EMBL/GenBank/DDBJ whole genome shotgun (WGS) entry which is preliminary data.</text>
</comment>
<dbReference type="EMBL" id="AYRZ02000007">
    <property type="protein sequence ID" value="PHT77341.1"/>
    <property type="molecule type" value="Genomic_DNA"/>
</dbReference>
<dbReference type="AlphaFoldDB" id="A0A2G2Z617"/>
<protein>
    <submittedName>
        <fullName evidence="1">Uncharacterized protein</fullName>
    </submittedName>
</protein>
<evidence type="ECO:0000313" key="1">
    <source>
        <dbReference type="EMBL" id="PHT77341.1"/>
    </source>
</evidence>
<keyword evidence="2" id="KW-1185">Reference proteome</keyword>
<organism evidence="1 2">
    <name type="scientific">Capsicum annuum</name>
    <name type="common">Capsicum pepper</name>
    <dbReference type="NCBI Taxonomy" id="4072"/>
    <lineage>
        <taxon>Eukaryota</taxon>
        <taxon>Viridiplantae</taxon>
        <taxon>Streptophyta</taxon>
        <taxon>Embryophyta</taxon>
        <taxon>Tracheophyta</taxon>
        <taxon>Spermatophyta</taxon>
        <taxon>Magnoliopsida</taxon>
        <taxon>eudicotyledons</taxon>
        <taxon>Gunneridae</taxon>
        <taxon>Pentapetalae</taxon>
        <taxon>asterids</taxon>
        <taxon>lamiids</taxon>
        <taxon>Solanales</taxon>
        <taxon>Solanaceae</taxon>
        <taxon>Solanoideae</taxon>
        <taxon>Capsiceae</taxon>
        <taxon>Capsicum</taxon>
    </lineage>
</organism>
<reference evidence="1 2" key="1">
    <citation type="journal article" date="2014" name="Nat. Genet.">
        <title>Genome sequence of the hot pepper provides insights into the evolution of pungency in Capsicum species.</title>
        <authorList>
            <person name="Kim S."/>
            <person name="Park M."/>
            <person name="Yeom S.I."/>
            <person name="Kim Y.M."/>
            <person name="Lee J.M."/>
            <person name="Lee H.A."/>
            <person name="Seo E."/>
            <person name="Choi J."/>
            <person name="Cheong K."/>
            <person name="Kim K.T."/>
            <person name="Jung K."/>
            <person name="Lee G.W."/>
            <person name="Oh S.K."/>
            <person name="Bae C."/>
            <person name="Kim S.B."/>
            <person name="Lee H.Y."/>
            <person name="Kim S.Y."/>
            <person name="Kim M.S."/>
            <person name="Kang B.C."/>
            <person name="Jo Y.D."/>
            <person name="Yang H.B."/>
            <person name="Jeong H.J."/>
            <person name="Kang W.H."/>
            <person name="Kwon J.K."/>
            <person name="Shin C."/>
            <person name="Lim J.Y."/>
            <person name="Park J.H."/>
            <person name="Huh J.H."/>
            <person name="Kim J.S."/>
            <person name="Kim B.D."/>
            <person name="Cohen O."/>
            <person name="Paran I."/>
            <person name="Suh M.C."/>
            <person name="Lee S.B."/>
            <person name="Kim Y.K."/>
            <person name="Shin Y."/>
            <person name="Noh S.J."/>
            <person name="Park J."/>
            <person name="Seo Y.S."/>
            <person name="Kwon S.Y."/>
            <person name="Kim H.A."/>
            <person name="Park J.M."/>
            <person name="Kim H.J."/>
            <person name="Choi S.B."/>
            <person name="Bosland P.W."/>
            <person name="Reeves G."/>
            <person name="Jo S.H."/>
            <person name="Lee B.W."/>
            <person name="Cho H.T."/>
            <person name="Choi H.S."/>
            <person name="Lee M.S."/>
            <person name="Yu Y."/>
            <person name="Do Choi Y."/>
            <person name="Park B.S."/>
            <person name="van Deynze A."/>
            <person name="Ashrafi H."/>
            <person name="Hill T."/>
            <person name="Kim W.T."/>
            <person name="Pai H.S."/>
            <person name="Ahn H.K."/>
            <person name="Yeam I."/>
            <person name="Giovannoni J.J."/>
            <person name="Rose J.K."/>
            <person name="Sorensen I."/>
            <person name="Lee S.J."/>
            <person name="Kim R.W."/>
            <person name="Choi I.Y."/>
            <person name="Choi B.S."/>
            <person name="Lim J.S."/>
            <person name="Lee Y.H."/>
            <person name="Choi D."/>
        </authorList>
    </citation>
    <scope>NUCLEOTIDE SEQUENCE [LARGE SCALE GENOMIC DNA]</scope>
    <source>
        <strain evidence="2">cv. CM334</strain>
    </source>
</reference>
<dbReference type="Gramene" id="PHT77341">
    <property type="protein sequence ID" value="PHT77341"/>
    <property type="gene ID" value="T459_20863"/>
</dbReference>
<gene>
    <name evidence="1" type="ORF">T459_20863</name>
</gene>
<dbReference type="Proteomes" id="UP000222542">
    <property type="component" value="Unassembled WGS sequence"/>
</dbReference>
<accession>A0A2G2Z617</accession>
<sequence length="187" mass="21230">MLNWVKQLATWMEILMATRRVYPLRVASCIWELGTDVWMGIRPPIDVDSFGRSDSEVAESKIGMDSIHSSGRKRRSDRDGVVLDVDSFTRRLRKPRVDTQKEINQHTVKEALLARGESQFTDQEFPPNDRSLFTDPDNPPSKLQVSPLASLCSYFYWSSGFLGWIIMCGTLARGASIYKVWGAALLD</sequence>
<reference evidence="1 2" key="2">
    <citation type="journal article" date="2017" name="Genome Biol.">
        <title>New reference genome sequences of hot pepper reveal the massive evolution of plant disease-resistance genes by retroduplication.</title>
        <authorList>
            <person name="Kim S."/>
            <person name="Park J."/>
            <person name="Yeom S.I."/>
            <person name="Kim Y.M."/>
            <person name="Seo E."/>
            <person name="Kim K.T."/>
            <person name="Kim M.S."/>
            <person name="Lee J.M."/>
            <person name="Cheong K."/>
            <person name="Shin H.S."/>
            <person name="Kim S.B."/>
            <person name="Han K."/>
            <person name="Lee J."/>
            <person name="Park M."/>
            <person name="Lee H.A."/>
            <person name="Lee H.Y."/>
            <person name="Lee Y."/>
            <person name="Oh S."/>
            <person name="Lee J.H."/>
            <person name="Choi E."/>
            <person name="Choi E."/>
            <person name="Lee S.E."/>
            <person name="Jeon J."/>
            <person name="Kim H."/>
            <person name="Choi G."/>
            <person name="Song H."/>
            <person name="Lee J."/>
            <person name="Lee S.C."/>
            <person name="Kwon J.K."/>
            <person name="Lee H.Y."/>
            <person name="Koo N."/>
            <person name="Hong Y."/>
            <person name="Kim R.W."/>
            <person name="Kang W.H."/>
            <person name="Huh J.H."/>
            <person name="Kang B.C."/>
            <person name="Yang T.J."/>
            <person name="Lee Y.H."/>
            <person name="Bennetzen J.L."/>
            <person name="Choi D."/>
        </authorList>
    </citation>
    <scope>NUCLEOTIDE SEQUENCE [LARGE SCALE GENOMIC DNA]</scope>
    <source>
        <strain evidence="2">cv. CM334</strain>
    </source>
</reference>